<gene>
    <name evidence="3" type="ORF">K8V90_09015</name>
</gene>
<protein>
    <submittedName>
        <fullName evidence="3">Uncharacterized protein</fullName>
    </submittedName>
</protein>
<keyword evidence="2" id="KW-0472">Membrane</keyword>
<dbReference type="Proteomes" id="UP000776700">
    <property type="component" value="Unassembled WGS sequence"/>
</dbReference>
<organism evidence="3 4">
    <name type="scientific">Romboutsia timonensis</name>
    <dbReference type="NCBI Taxonomy" id="1776391"/>
    <lineage>
        <taxon>Bacteria</taxon>
        <taxon>Bacillati</taxon>
        <taxon>Bacillota</taxon>
        <taxon>Clostridia</taxon>
        <taxon>Peptostreptococcales</taxon>
        <taxon>Peptostreptococcaceae</taxon>
        <taxon>Romboutsia</taxon>
    </lineage>
</organism>
<proteinExistence type="predicted"/>
<comment type="caution">
    <text evidence="3">The sequence shown here is derived from an EMBL/GenBank/DDBJ whole genome shotgun (WGS) entry which is preliminary data.</text>
</comment>
<feature type="region of interest" description="Disordered" evidence="1">
    <location>
        <begin position="46"/>
        <end position="70"/>
    </location>
</feature>
<reference evidence="3" key="2">
    <citation type="submission" date="2021-09" db="EMBL/GenBank/DDBJ databases">
        <authorList>
            <person name="Gilroy R."/>
        </authorList>
    </citation>
    <scope>NUCLEOTIDE SEQUENCE</scope>
    <source>
        <strain evidence="3">1277</strain>
    </source>
</reference>
<keyword evidence="2" id="KW-0812">Transmembrane</keyword>
<evidence type="ECO:0000313" key="4">
    <source>
        <dbReference type="Proteomes" id="UP000776700"/>
    </source>
</evidence>
<evidence type="ECO:0000313" key="3">
    <source>
        <dbReference type="EMBL" id="HJG97227.1"/>
    </source>
</evidence>
<keyword evidence="2" id="KW-1133">Transmembrane helix</keyword>
<name>A0A921T071_9FIRM</name>
<feature type="transmembrane region" description="Helical" evidence="2">
    <location>
        <begin position="104"/>
        <end position="125"/>
    </location>
</feature>
<dbReference type="EMBL" id="DYUB01000283">
    <property type="protein sequence ID" value="HJG97227.1"/>
    <property type="molecule type" value="Genomic_DNA"/>
</dbReference>
<reference evidence="3" key="1">
    <citation type="journal article" date="2021" name="PeerJ">
        <title>Extensive microbial diversity within the chicken gut microbiome revealed by metagenomics and culture.</title>
        <authorList>
            <person name="Gilroy R."/>
            <person name="Ravi A."/>
            <person name="Getino M."/>
            <person name="Pursley I."/>
            <person name="Horton D.L."/>
            <person name="Alikhan N.F."/>
            <person name="Baker D."/>
            <person name="Gharbi K."/>
            <person name="Hall N."/>
            <person name="Watson M."/>
            <person name="Adriaenssens E.M."/>
            <person name="Foster-Nyarko E."/>
            <person name="Jarju S."/>
            <person name="Secka A."/>
            <person name="Antonio M."/>
            <person name="Oren A."/>
            <person name="Chaudhuri R.R."/>
            <person name="La Ragione R."/>
            <person name="Hildebrand F."/>
            <person name="Pallen M.J."/>
        </authorList>
    </citation>
    <scope>NUCLEOTIDE SEQUENCE</scope>
    <source>
        <strain evidence="3">1277</strain>
    </source>
</reference>
<accession>A0A921T071</accession>
<evidence type="ECO:0000256" key="1">
    <source>
        <dbReference type="SAM" id="MobiDB-lite"/>
    </source>
</evidence>
<evidence type="ECO:0000256" key="2">
    <source>
        <dbReference type="SAM" id="Phobius"/>
    </source>
</evidence>
<sequence>MNDEIIEIDETQENIFQTEKIETNLQEVNSSINKLLEFFQTDKQEKQEKEKQEQKIQEQEQQKIKEEQEKKEEEFLQNIQTIADNTNSEISTQLLNDVSTLMQVNIITSGLLIGIVCISLFAKFFKK</sequence>
<dbReference type="AlphaFoldDB" id="A0A921T071"/>